<evidence type="ECO:0000256" key="5">
    <source>
        <dbReference type="SAM" id="Phobius"/>
    </source>
</evidence>
<keyword evidence="7" id="KW-1185">Reference proteome</keyword>
<dbReference type="KEGG" id="afx:JZ786_03200"/>
<evidence type="ECO:0000256" key="3">
    <source>
        <dbReference type="ARBA" id="ARBA00022989"/>
    </source>
</evidence>
<dbReference type="PANTHER" id="PTHR39157:SF1">
    <property type="entry name" value="DOXX FAMILY PROTEIN"/>
    <property type="match status" value="1"/>
</dbReference>
<dbReference type="PANTHER" id="PTHR39157">
    <property type="entry name" value="INTEGRAL MEMBRANE PROTEIN-RELATED"/>
    <property type="match status" value="1"/>
</dbReference>
<name>A0A9X7VZT1_9BACL</name>
<feature type="transmembrane region" description="Helical" evidence="5">
    <location>
        <begin position="129"/>
        <end position="145"/>
    </location>
</feature>
<dbReference type="InterPro" id="IPR032808">
    <property type="entry name" value="DoxX"/>
</dbReference>
<evidence type="ECO:0000313" key="6">
    <source>
        <dbReference type="EMBL" id="QSO48051.1"/>
    </source>
</evidence>
<keyword evidence="2 5" id="KW-0812">Transmembrane</keyword>
<evidence type="ECO:0000256" key="4">
    <source>
        <dbReference type="ARBA" id="ARBA00023136"/>
    </source>
</evidence>
<keyword evidence="4 5" id="KW-0472">Membrane</keyword>
<reference evidence="6 7" key="1">
    <citation type="submission" date="2021-02" db="EMBL/GenBank/DDBJ databases">
        <title>Alicyclobacillus curvatus sp. nov. and Alicyclobacillus mengziensis sp. nov., two acidophilic bacteria isolated from acid mine drainage.</title>
        <authorList>
            <person name="Huang Y."/>
        </authorList>
    </citation>
    <scope>NUCLEOTIDE SEQUENCE [LARGE SCALE GENOMIC DNA]</scope>
    <source>
        <strain evidence="6 7">S30H14</strain>
    </source>
</reference>
<evidence type="ECO:0000313" key="7">
    <source>
        <dbReference type="Proteomes" id="UP000663505"/>
    </source>
</evidence>
<feature type="transmembrane region" description="Helical" evidence="5">
    <location>
        <begin position="12"/>
        <end position="32"/>
    </location>
</feature>
<gene>
    <name evidence="6" type="ORF">JZ786_03200</name>
</gene>
<accession>A0A9X7VZT1</accession>
<evidence type="ECO:0000256" key="2">
    <source>
        <dbReference type="ARBA" id="ARBA00022692"/>
    </source>
</evidence>
<comment type="subcellular location">
    <subcellularLocation>
        <location evidence="1">Membrane</location>
        <topology evidence="1">Multi-pass membrane protein</topology>
    </subcellularLocation>
</comment>
<evidence type="ECO:0000256" key="1">
    <source>
        <dbReference type="ARBA" id="ARBA00004141"/>
    </source>
</evidence>
<dbReference type="RefSeq" id="WP_206657387.1">
    <property type="nucleotide sequence ID" value="NZ_CP071182.1"/>
</dbReference>
<organism evidence="6 7">
    <name type="scientific">Alicyclobacillus mengziensis</name>
    <dbReference type="NCBI Taxonomy" id="2931921"/>
    <lineage>
        <taxon>Bacteria</taxon>
        <taxon>Bacillati</taxon>
        <taxon>Bacillota</taxon>
        <taxon>Bacilli</taxon>
        <taxon>Bacillales</taxon>
        <taxon>Alicyclobacillaceae</taxon>
        <taxon>Alicyclobacillus</taxon>
    </lineage>
</organism>
<feature type="transmembrane region" description="Helical" evidence="5">
    <location>
        <begin position="92"/>
        <end position="117"/>
    </location>
</feature>
<dbReference type="EMBL" id="CP071182">
    <property type="protein sequence ID" value="QSO48051.1"/>
    <property type="molecule type" value="Genomic_DNA"/>
</dbReference>
<keyword evidence="3 5" id="KW-1133">Transmembrane helix</keyword>
<dbReference type="GO" id="GO:0016020">
    <property type="term" value="C:membrane"/>
    <property type="evidence" value="ECO:0007669"/>
    <property type="project" value="UniProtKB-SubCell"/>
</dbReference>
<dbReference type="Pfam" id="PF07681">
    <property type="entry name" value="DoxX"/>
    <property type="match status" value="1"/>
</dbReference>
<sequence>MFTEFLRKNVWAAGILTILRIYLGWGFLTAGWEKLTGTEPFSAAGFLKGAIAKPVLVSHSTALEYPNYVSFLKSFAIPNVGLFNFLVPWGEFLVGIGLITGTLTTAAVFFGMVMNFAYMFAGTISSNPWDVFIGLFIIVAGYNAGKFGGDYWVIPWIRKHVTPWLHHEIEIGGGTGGKAAH</sequence>
<dbReference type="Proteomes" id="UP000663505">
    <property type="component" value="Chromosome"/>
</dbReference>
<proteinExistence type="predicted"/>
<dbReference type="AlphaFoldDB" id="A0A9X7VZT1"/>
<protein>
    <submittedName>
        <fullName evidence="6">DoxX family protein</fullName>
    </submittedName>
</protein>